<feature type="region of interest" description="Disordered" evidence="1">
    <location>
        <begin position="452"/>
        <end position="477"/>
    </location>
</feature>
<sequence>MSTWVPIAVSLRSKSEIGDTPNQMSDKSYCILVQLMERVNNPSPPLVETSHTPDLEIKRLIKEAGAAVDKAASRQTPQIPIEELQILALGKLNKERETRVSASTVQNVNEGSMQEEEQVAQEQPLALGINERFTSKSLISVDKLEVVGINVDRVVEPSHITNGECPSSEIEMVEIVVITLPSTNSSCEVEPESISSLPIDDTMVEPEKGAKSVVSLASLPNTEKVMEEPEGHNTHPKATECGLEERVSGNALATNPIVEEPESSGKISEEEEQDLNYIKPDLVNDEVAIKVKPDEFKEGIKNSCQYLVGRRLAYPFVKDTLKKIWEIRGEFEMTIQGLDVFFKFSCEEDRNKTLEIGTQHIEMWVIIKNIPYQMRSEEGLARIASTLGTPLYPDRSNKQIAKVYAHFFYGEGQNSNGIFQYAWIPICCHHCEVFGHSSDTCDVAPKTITRSEEVSASRATESKNAMEDEEGFLKPHPKKTVKANVEATKVHNNIFEALGYIHDEDKMKEQEVIDLEKNKDVSQDIQLDQSMESTSNNKGKNNYSNTQHAGEKSSRNGKANVKVNDVNKDTTISSSKNKQPEAKEGSKKDKPFFKELSSKEKYLMTQEGIIAAADKIKRQLKFEASRKNWGS</sequence>
<feature type="region of interest" description="Disordered" evidence="1">
    <location>
        <begin position="530"/>
        <end position="593"/>
    </location>
</feature>
<feature type="compositionally biased region" description="Polar residues" evidence="1">
    <location>
        <begin position="530"/>
        <end position="548"/>
    </location>
</feature>
<reference evidence="2 3" key="1">
    <citation type="journal article" date="2020" name="IScience">
        <title>Genome Sequencing of the Endangered Kingdonia uniflora (Circaeasteraceae, Ranunculales) Reveals Potential Mechanisms of Evolutionary Specialization.</title>
        <authorList>
            <person name="Sun Y."/>
            <person name="Deng T."/>
            <person name="Zhang A."/>
            <person name="Moore M.J."/>
            <person name="Landis J.B."/>
            <person name="Lin N."/>
            <person name="Zhang H."/>
            <person name="Zhang X."/>
            <person name="Huang J."/>
            <person name="Zhang X."/>
            <person name="Sun H."/>
            <person name="Wang H."/>
        </authorList>
    </citation>
    <scope>NUCLEOTIDE SEQUENCE [LARGE SCALE GENOMIC DNA]</scope>
    <source>
        <strain evidence="2">TB1705</strain>
        <tissue evidence="2">Leaf</tissue>
    </source>
</reference>
<dbReference type="Proteomes" id="UP000541444">
    <property type="component" value="Unassembled WGS sequence"/>
</dbReference>
<feature type="compositionally biased region" description="Basic and acidic residues" evidence="1">
    <location>
        <begin position="452"/>
        <end position="466"/>
    </location>
</feature>
<dbReference type="InterPro" id="IPR040256">
    <property type="entry name" value="At4g02000-like"/>
</dbReference>
<evidence type="ECO:0008006" key="4">
    <source>
        <dbReference type="Google" id="ProtNLM"/>
    </source>
</evidence>
<dbReference type="EMBL" id="JACGCM010000811">
    <property type="protein sequence ID" value="KAF6166108.1"/>
    <property type="molecule type" value="Genomic_DNA"/>
</dbReference>
<evidence type="ECO:0000256" key="1">
    <source>
        <dbReference type="SAM" id="MobiDB-lite"/>
    </source>
</evidence>
<organism evidence="2 3">
    <name type="scientific">Kingdonia uniflora</name>
    <dbReference type="NCBI Taxonomy" id="39325"/>
    <lineage>
        <taxon>Eukaryota</taxon>
        <taxon>Viridiplantae</taxon>
        <taxon>Streptophyta</taxon>
        <taxon>Embryophyta</taxon>
        <taxon>Tracheophyta</taxon>
        <taxon>Spermatophyta</taxon>
        <taxon>Magnoliopsida</taxon>
        <taxon>Ranunculales</taxon>
        <taxon>Circaeasteraceae</taxon>
        <taxon>Kingdonia</taxon>
    </lineage>
</organism>
<accession>A0A7J7NGU3</accession>
<name>A0A7J7NGU3_9MAGN</name>
<gene>
    <name evidence="2" type="ORF">GIB67_023818</name>
</gene>
<dbReference type="PANTHER" id="PTHR31286">
    <property type="entry name" value="GLYCINE-RICH CELL WALL STRUCTURAL PROTEIN 1.8-LIKE"/>
    <property type="match status" value="1"/>
</dbReference>
<feature type="compositionally biased region" description="Basic and acidic residues" evidence="1">
    <location>
        <begin position="578"/>
        <end position="593"/>
    </location>
</feature>
<dbReference type="PANTHER" id="PTHR31286:SF180">
    <property type="entry name" value="OS10G0362600 PROTEIN"/>
    <property type="match status" value="1"/>
</dbReference>
<dbReference type="AlphaFoldDB" id="A0A7J7NGU3"/>
<keyword evidence="3" id="KW-1185">Reference proteome</keyword>
<proteinExistence type="predicted"/>
<protein>
    <recommendedName>
        <fullName evidence="4">DUF4283 domain-containing protein</fullName>
    </recommendedName>
</protein>
<evidence type="ECO:0000313" key="3">
    <source>
        <dbReference type="Proteomes" id="UP000541444"/>
    </source>
</evidence>
<evidence type="ECO:0000313" key="2">
    <source>
        <dbReference type="EMBL" id="KAF6166108.1"/>
    </source>
</evidence>
<comment type="caution">
    <text evidence="2">The sequence shown here is derived from an EMBL/GenBank/DDBJ whole genome shotgun (WGS) entry which is preliminary data.</text>
</comment>